<evidence type="ECO:0000313" key="2">
    <source>
        <dbReference type="Proteomes" id="UP000014736"/>
    </source>
</evidence>
<gene>
    <name evidence="1" type="ORF">Phi13:2_gp004</name>
</gene>
<protein>
    <submittedName>
        <fullName evidence="1">Uncharacterized protein</fullName>
    </submittedName>
</protein>
<reference evidence="1 2" key="1">
    <citation type="journal article" date="2013" name="Proc. Natl. Acad. Sci. U.S.A.">
        <title>Twelve previously unknown phage genera are ubiquitous in global oceans.</title>
        <authorList>
            <person name="Holmfeldt K."/>
            <person name="Solonenko N."/>
            <person name="Shah M."/>
            <person name="Corrier K."/>
            <person name="Riemann L."/>
            <person name="Verberkmoes N.C."/>
            <person name="Sullivan M.B."/>
        </authorList>
    </citation>
    <scope>NUCLEOTIDE SEQUENCE [LARGE SCALE GENOMIC DNA]</scope>
    <source>
        <strain evidence="1">Phi13:2</strain>
    </source>
</reference>
<evidence type="ECO:0000313" key="1">
    <source>
        <dbReference type="EMBL" id="AGO49614.1"/>
    </source>
</evidence>
<keyword evidence="2" id="KW-1185">Reference proteome</keyword>
<dbReference type="RefSeq" id="YP_008242029.1">
    <property type="nucleotide sequence ID" value="NC_021803.1"/>
</dbReference>
<dbReference type="KEGG" id="vg:16881376"/>
<organism evidence="1 2">
    <name type="scientific">Cellulophaga phage phi13:2</name>
    <dbReference type="NCBI Taxonomy" id="1328030"/>
    <lineage>
        <taxon>Viruses</taxon>
        <taxon>Duplodnaviria</taxon>
        <taxon>Heunggongvirae</taxon>
        <taxon>Uroviricota</taxon>
        <taxon>Caudoviricetes</taxon>
        <taxon>Pachyviridae</taxon>
        <taxon>Baltivirus</taxon>
        <taxon>Baltivirus phi13duo</taxon>
    </lineage>
</organism>
<proteinExistence type="predicted"/>
<reference evidence="2" key="2">
    <citation type="submission" date="2013-03" db="EMBL/GenBank/DDBJ databases">
        <title>The Cellulophaga phages: a novel, diverse, and globally ubiquitous model system.</title>
        <authorList>
            <person name="Holmfeldt K."/>
            <person name="Solonenko N."/>
            <person name="Shah M."/>
            <person name="Corrier K."/>
            <person name="Riemann L."/>
            <person name="VerBerkmoes N.C."/>
            <person name="Sullivan M.B."/>
        </authorList>
    </citation>
    <scope>NUCLEOTIDE SEQUENCE [LARGE SCALE GENOMIC DNA]</scope>
</reference>
<sequence length="59" mass="6998">MKKYILTKEDVGTVYFKCKDHTGHTFTSSLSEAKRFDKRNDAIDYNHKWLYGDCEVVTY</sequence>
<dbReference type="EMBL" id="KC821633">
    <property type="protein sequence ID" value="AGO49614.1"/>
    <property type="molecule type" value="Genomic_DNA"/>
</dbReference>
<dbReference type="GeneID" id="16881376"/>
<name>S0A224_9CAUD</name>
<accession>S0A224</accession>
<dbReference type="Proteomes" id="UP000014736">
    <property type="component" value="Segment"/>
</dbReference>